<comment type="caution">
    <text evidence="1">The sequence shown here is derived from an EMBL/GenBank/DDBJ whole genome shotgun (WGS) entry which is preliminary data.</text>
</comment>
<proteinExistence type="predicted"/>
<dbReference type="Proteomes" id="UP000821865">
    <property type="component" value="Chromosome 2"/>
</dbReference>
<gene>
    <name evidence="1" type="ORF">HPB49_024376</name>
</gene>
<accession>A0ACB8DHA7</accession>
<sequence>MRRVGGCALGLRRDRCGGGAILFLLALLSGEEGRRREASATAAKEQRGRRFSQRGPASALLRSLLLLRRRRRKRARAVPKTRAALTFHLPDGGNQRMVVEENLRCIDLCHLLTLKLNVARSPTWTLVERIAQPRIERSLEDHEEVLQVYASWGKNKEHSGNNFYFRQDFRKYEFFNSPLQFFSLDMVDLGPQLDCLAESTDLAKLITLQNILSQGERCPVVHSLLWYREPGKQSWKQSYFRVEDGELSVLPPGHKDETWQLQHIASLKDWNIYVPYDKSLSGPTAFQFCLKPTRSNGTGSSDLMWFCSSTEQQRQCWIIALRLAKFGKKLRENYKELRSRYSEHAWAPEPERDPMSSPWVAMDFTGSKGRVIEDPQEAEAVAAAEAHVWKRKLPCCRSGQASPTAMPQPSGPPPQWAGPAATAELGLQHMQPWFYSGMSREEATQLLLKHGTVDGVFLVRQSLTKPGSYVLCYVYRGKVHHVQIISVEEKDQLCYSLDNGRTKFYDLLQLVEFYQLNLSYLPTKLTHFLVHQPRRKCTPPSSSPSAPSPFN</sequence>
<evidence type="ECO:0000313" key="2">
    <source>
        <dbReference type="Proteomes" id="UP000821865"/>
    </source>
</evidence>
<protein>
    <submittedName>
        <fullName evidence="1">Uncharacterized protein</fullName>
    </submittedName>
</protein>
<name>A0ACB8DHA7_DERSI</name>
<keyword evidence="2" id="KW-1185">Reference proteome</keyword>
<evidence type="ECO:0000313" key="1">
    <source>
        <dbReference type="EMBL" id="KAH7967380.1"/>
    </source>
</evidence>
<organism evidence="1 2">
    <name type="scientific">Dermacentor silvarum</name>
    <name type="common">Tick</name>
    <dbReference type="NCBI Taxonomy" id="543639"/>
    <lineage>
        <taxon>Eukaryota</taxon>
        <taxon>Metazoa</taxon>
        <taxon>Ecdysozoa</taxon>
        <taxon>Arthropoda</taxon>
        <taxon>Chelicerata</taxon>
        <taxon>Arachnida</taxon>
        <taxon>Acari</taxon>
        <taxon>Parasitiformes</taxon>
        <taxon>Ixodida</taxon>
        <taxon>Ixodoidea</taxon>
        <taxon>Ixodidae</taxon>
        <taxon>Rhipicephalinae</taxon>
        <taxon>Dermacentor</taxon>
    </lineage>
</organism>
<reference evidence="1" key="1">
    <citation type="submission" date="2020-05" db="EMBL/GenBank/DDBJ databases">
        <title>Large-scale comparative analyses of tick genomes elucidate their genetic diversity and vector capacities.</title>
        <authorList>
            <person name="Jia N."/>
            <person name="Wang J."/>
            <person name="Shi W."/>
            <person name="Du L."/>
            <person name="Sun Y."/>
            <person name="Zhan W."/>
            <person name="Jiang J."/>
            <person name="Wang Q."/>
            <person name="Zhang B."/>
            <person name="Ji P."/>
            <person name="Sakyi L.B."/>
            <person name="Cui X."/>
            <person name="Yuan T."/>
            <person name="Jiang B."/>
            <person name="Yang W."/>
            <person name="Lam T.T.-Y."/>
            <person name="Chang Q."/>
            <person name="Ding S."/>
            <person name="Wang X."/>
            <person name="Zhu J."/>
            <person name="Ruan X."/>
            <person name="Zhao L."/>
            <person name="Wei J."/>
            <person name="Que T."/>
            <person name="Du C."/>
            <person name="Cheng J."/>
            <person name="Dai P."/>
            <person name="Han X."/>
            <person name="Huang E."/>
            <person name="Gao Y."/>
            <person name="Liu J."/>
            <person name="Shao H."/>
            <person name="Ye R."/>
            <person name="Li L."/>
            <person name="Wei W."/>
            <person name="Wang X."/>
            <person name="Wang C."/>
            <person name="Yang T."/>
            <person name="Huo Q."/>
            <person name="Li W."/>
            <person name="Guo W."/>
            <person name="Chen H."/>
            <person name="Zhou L."/>
            <person name="Ni X."/>
            <person name="Tian J."/>
            <person name="Zhou Y."/>
            <person name="Sheng Y."/>
            <person name="Liu T."/>
            <person name="Pan Y."/>
            <person name="Xia L."/>
            <person name="Li J."/>
            <person name="Zhao F."/>
            <person name="Cao W."/>
        </authorList>
    </citation>
    <scope>NUCLEOTIDE SEQUENCE</scope>
    <source>
        <strain evidence="1">Dsil-2018</strain>
    </source>
</reference>
<dbReference type="EMBL" id="CM023471">
    <property type="protein sequence ID" value="KAH7967380.1"/>
    <property type="molecule type" value="Genomic_DNA"/>
</dbReference>